<evidence type="ECO:0000256" key="4">
    <source>
        <dbReference type="ARBA" id="ARBA00023242"/>
    </source>
</evidence>
<dbReference type="CDD" id="cd00086">
    <property type="entry name" value="homeodomain"/>
    <property type="match status" value="1"/>
</dbReference>
<dbReference type="GO" id="GO:0000978">
    <property type="term" value="F:RNA polymerase II cis-regulatory region sequence-specific DNA binding"/>
    <property type="evidence" value="ECO:0007669"/>
    <property type="project" value="TreeGrafter"/>
</dbReference>
<dbReference type="GO" id="GO:0030154">
    <property type="term" value="P:cell differentiation"/>
    <property type="evidence" value="ECO:0007669"/>
    <property type="project" value="TreeGrafter"/>
</dbReference>
<feature type="region of interest" description="Disordered" evidence="7">
    <location>
        <begin position="212"/>
        <end position="292"/>
    </location>
</feature>
<dbReference type="OrthoDB" id="6159439at2759"/>
<feature type="compositionally biased region" description="Polar residues" evidence="7">
    <location>
        <begin position="39"/>
        <end position="88"/>
    </location>
</feature>
<feature type="region of interest" description="Disordered" evidence="7">
    <location>
        <begin position="344"/>
        <end position="382"/>
    </location>
</feature>
<proteinExistence type="predicted"/>
<dbReference type="GO" id="GO:0005634">
    <property type="term" value="C:nucleus"/>
    <property type="evidence" value="ECO:0007669"/>
    <property type="project" value="UniProtKB-SubCell"/>
</dbReference>
<keyword evidence="10" id="KW-1185">Reference proteome</keyword>
<evidence type="ECO:0000256" key="7">
    <source>
        <dbReference type="SAM" id="MobiDB-lite"/>
    </source>
</evidence>
<dbReference type="InterPro" id="IPR001356">
    <property type="entry name" value="HD"/>
</dbReference>
<dbReference type="InterPro" id="IPR051000">
    <property type="entry name" value="Homeobox_DNA-bind_prot"/>
</dbReference>
<comment type="caution">
    <text evidence="9">The sequence shown here is derived from an EMBL/GenBank/DDBJ whole genome shotgun (WGS) entry which is preliminary data.</text>
</comment>
<evidence type="ECO:0000256" key="5">
    <source>
        <dbReference type="PROSITE-ProRule" id="PRU00108"/>
    </source>
</evidence>
<evidence type="ECO:0000256" key="2">
    <source>
        <dbReference type="ARBA" id="ARBA00023125"/>
    </source>
</evidence>
<dbReference type="InParanoid" id="A0A286UGY0"/>
<dbReference type="STRING" id="2282107.A0A286UGY0"/>
<evidence type="ECO:0000313" key="9">
    <source>
        <dbReference type="EMBL" id="PAV18853.1"/>
    </source>
</evidence>
<dbReference type="Proteomes" id="UP000217199">
    <property type="component" value="Unassembled WGS sequence"/>
</dbReference>
<dbReference type="PROSITE" id="PS00027">
    <property type="entry name" value="HOMEOBOX_1"/>
    <property type="match status" value="1"/>
</dbReference>
<keyword evidence="3 5" id="KW-0371">Homeobox</keyword>
<feature type="DNA-binding region" description="Homeobox" evidence="5">
    <location>
        <begin position="287"/>
        <end position="346"/>
    </location>
</feature>
<dbReference type="EMBL" id="NBII01000005">
    <property type="protein sequence ID" value="PAV18853.1"/>
    <property type="molecule type" value="Genomic_DNA"/>
</dbReference>
<dbReference type="InterPro" id="IPR017970">
    <property type="entry name" value="Homeobox_CS"/>
</dbReference>
<gene>
    <name evidence="9" type="ORF">PNOK_0569600</name>
</gene>
<dbReference type="GO" id="GO:0000981">
    <property type="term" value="F:DNA-binding transcription factor activity, RNA polymerase II-specific"/>
    <property type="evidence" value="ECO:0007669"/>
    <property type="project" value="InterPro"/>
</dbReference>
<evidence type="ECO:0000256" key="1">
    <source>
        <dbReference type="ARBA" id="ARBA00004123"/>
    </source>
</evidence>
<evidence type="ECO:0000313" key="10">
    <source>
        <dbReference type="Proteomes" id="UP000217199"/>
    </source>
</evidence>
<sequence length="382" mass="42762">MFVILVSNIVATADLLSLPLRPRKTLAPSHSNRYRRSPPTVNSHNGGYNPGQSSRTVLPPLSSSFASSHPNLQHEQAPSRMSPSRNEVFTPSLNSSYWAHNGHTSMAGHPPYNYNAPFEHLETRHPTQTPYPPRQNSTVPPHPIHQENVRRAPPITIPQAPREEFWGNDYGNSTYSNNYPLGNLAPESTNFHALYPNGYEYHSGLHQASFGSYHNPTVDSRHHTHNSPHSLYLPTEVNPSAHRLSHPVEWNGSQRPETHLVSPYSRPSRDQASLSPEEPSPVDYPVVKKKRKRADAAQLKVLNEVYARTAFPTTEERLELAKKLDMSARSVQIWFQNKRQATRQSRSTVNTLPPILHHPYPEGPSAPVVHAPANGPVPPALK</sequence>
<reference evidence="9 10" key="1">
    <citation type="journal article" date="2017" name="Mol. Ecol.">
        <title>Comparative and population genomic landscape of Phellinus noxius: A hypervariable fungus causing root rot in trees.</title>
        <authorList>
            <person name="Chung C.L."/>
            <person name="Lee T.J."/>
            <person name="Akiba M."/>
            <person name="Lee H.H."/>
            <person name="Kuo T.H."/>
            <person name="Liu D."/>
            <person name="Ke H.M."/>
            <person name="Yokoi T."/>
            <person name="Roa M.B."/>
            <person name="Lu M.J."/>
            <person name="Chang Y.Y."/>
            <person name="Ann P.J."/>
            <person name="Tsai J.N."/>
            <person name="Chen C.Y."/>
            <person name="Tzean S.S."/>
            <person name="Ota Y."/>
            <person name="Hattori T."/>
            <person name="Sahashi N."/>
            <person name="Liou R.F."/>
            <person name="Kikuchi T."/>
            <person name="Tsai I.J."/>
        </authorList>
    </citation>
    <scope>NUCLEOTIDE SEQUENCE [LARGE SCALE GENOMIC DNA]</scope>
    <source>
        <strain evidence="9 10">FFPRI411160</strain>
    </source>
</reference>
<feature type="region of interest" description="Disordered" evidence="7">
    <location>
        <begin position="126"/>
        <end position="146"/>
    </location>
</feature>
<dbReference type="PROSITE" id="PS50071">
    <property type="entry name" value="HOMEOBOX_2"/>
    <property type="match status" value="1"/>
</dbReference>
<dbReference type="Gene3D" id="1.10.10.60">
    <property type="entry name" value="Homeodomain-like"/>
    <property type="match status" value="1"/>
</dbReference>
<evidence type="ECO:0000256" key="6">
    <source>
        <dbReference type="RuleBase" id="RU000682"/>
    </source>
</evidence>
<evidence type="ECO:0000259" key="8">
    <source>
        <dbReference type="PROSITE" id="PS50071"/>
    </source>
</evidence>
<evidence type="ECO:0000256" key="3">
    <source>
        <dbReference type="ARBA" id="ARBA00023155"/>
    </source>
</evidence>
<keyword evidence="2 5" id="KW-0238">DNA-binding</keyword>
<dbReference type="PANTHER" id="PTHR24324">
    <property type="entry name" value="HOMEOBOX PROTEIN HHEX"/>
    <property type="match status" value="1"/>
</dbReference>
<dbReference type="InterPro" id="IPR009057">
    <property type="entry name" value="Homeodomain-like_sf"/>
</dbReference>
<feature type="domain" description="Homeobox" evidence="8">
    <location>
        <begin position="285"/>
        <end position="345"/>
    </location>
</feature>
<keyword evidence="4 5" id="KW-0539">Nucleus</keyword>
<dbReference type="PANTHER" id="PTHR24324:SF5">
    <property type="entry name" value="HEMATOPOIETICALLY-EXPRESSED HOMEOBOX PROTEIN HHEX"/>
    <property type="match status" value="1"/>
</dbReference>
<accession>A0A286UGY0</accession>
<name>A0A286UGY0_9AGAM</name>
<dbReference type="SUPFAM" id="SSF46689">
    <property type="entry name" value="Homeodomain-like"/>
    <property type="match status" value="1"/>
</dbReference>
<protein>
    <submittedName>
        <fullName evidence="9">Homeobox-domain-containing</fullName>
    </submittedName>
</protein>
<comment type="subcellular location">
    <subcellularLocation>
        <location evidence="1 5 6">Nucleus</location>
    </subcellularLocation>
</comment>
<feature type="region of interest" description="Disordered" evidence="7">
    <location>
        <begin position="24"/>
        <end position="88"/>
    </location>
</feature>
<dbReference type="Pfam" id="PF00046">
    <property type="entry name" value="Homeodomain"/>
    <property type="match status" value="1"/>
</dbReference>
<organism evidence="9 10">
    <name type="scientific">Pyrrhoderma noxium</name>
    <dbReference type="NCBI Taxonomy" id="2282107"/>
    <lineage>
        <taxon>Eukaryota</taxon>
        <taxon>Fungi</taxon>
        <taxon>Dikarya</taxon>
        <taxon>Basidiomycota</taxon>
        <taxon>Agaricomycotina</taxon>
        <taxon>Agaricomycetes</taxon>
        <taxon>Hymenochaetales</taxon>
        <taxon>Hymenochaetaceae</taxon>
        <taxon>Pyrrhoderma</taxon>
    </lineage>
</organism>
<dbReference type="SMART" id="SM00389">
    <property type="entry name" value="HOX"/>
    <property type="match status" value="1"/>
</dbReference>
<dbReference type="AlphaFoldDB" id="A0A286UGY0"/>